<dbReference type="EMBL" id="ALJN01000016">
    <property type="protein sequence ID" value="EJP20902.1"/>
    <property type="molecule type" value="Genomic_DNA"/>
</dbReference>
<organism evidence="1 2">
    <name type="scientific">Streptococcus oralis SK304</name>
    <dbReference type="NCBI Taxonomy" id="1161421"/>
    <lineage>
        <taxon>Bacteria</taxon>
        <taxon>Bacillati</taxon>
        <taxon>Bacillota</taxon>
        <taxon>Bacilli</taxon>
        <taxon>Lactobacillales</taxon>
        <taxon>Streptococcaceae</taxon>
        <taxon>Streptococcus</taxon>
    </lineage>
</organism>
<proteinExistence type="predicted"/>
<name>J4UD24_STROR</name>
<comment type="caution">
    <text evidence="1">The sequence shown here is derived from an EMBL/GenBank/DDBJ whole genome shotgun (WGS) entry which is preliminary data.</text>
</comment>
<evidence type="ECO:0000313" key="2">
    <source>
        <dbReference type="Proteomes" id="UP000006745"/>
    </source>
</evidence>
<dbReference type="Proteomes" id="UP000006745">
    <property type="component" value="Unassembled WGS sequence"/>
</dbReference>
<protein>
    <submittedName>
        <fullName evidence="1">Uncharacterized protein</fullName>
    </submittedName>
</protein>
<accession>J4UD24</accession>
<evidence type="ECO:0000313" key="1">
    <source>
        <dbReference type="EMBL" id="EJP20902.1"/>
    </source>
</evidence>
<gene>
    <name evidence="1" type="ORF">HMPREF1125_0380</name>
</gene>
<dbReference type="AlphaFoldDB" id="J4UD24"/>
<sequence length="40" mass="4551">MAQTLLLAQVTKKHKRSQMAPFFIATEKGIVNHLQTPFIL</sequence>
<reference evidence="1 2" key="1">
    <citation type="submission" date="2012-07" db="EMBL/GenBank/DDBJ databases">
        <authorList>
            <person name="Durkin A.S."/>
            <person name="McCorrison J."/>
            <person name="Torralba M."/>
            <person name="Gillis M."/>
            <person name="Methe B."/>
            <person name="Sutton G."/>
            <person name="Nelson K.E."/>
        </authorList>
    </citation>
    <scope>NUCLEOTIDE SEQUENCE [LARGE SCALE GENOMIC DNA]</scope>
    <source>
        <strain evidence="1 2">SK304</strain>
    </source>
</reference>
<dbReference type="PATRIC" id="fig|1161421.3.peg.937"/>